<evidence type="ECO:0000256" key="2">
    <source>
        <dbReference type="SAM" id="Phobius"/>
    </source>
</evidence>
<dbReference type="GO" id="GO:0016746">
    <property type="term" value="F:acyltransferase activity"/>
    <property type="evidence" value="ECO:0007669"/>
    <property type="project" value="UniProtKB-KW"/>
</dbReference>
<reference evidence="4 5" key="1">
    <citation type="submission" date="2024-05" db="EMBL/GenBank/DDBJ databases">
        <title>Microbispora sp.ZYX-F-249.</title>
        <authorList>
            <person name="Xie H."/>
        </authorList>
    </citation>
    <scope>NUCLEOTIDE SEQUENCE [LARGE SCALE GENOMIC DNA]</scope>
    <source>
        <strain evidence="4 5">ZYX-F-249</strain>
    </source>
</reference>
<evidence type="ECO:0000256" key="1">
    <source>
        <dbReference type="SAM" id="MobiDB-lite"/>
    </source>
</evidence>
<organism evidence="4 5">
    <name type="scientific">Microbispora maris</name>
    <dbReference type="NCBI Taxonomy" id="3144104"/>
    <lineage>
        <taxon>Bacteria</taxon>
        <taxon>Bacillati</taxon>
        <taxon>Actinomycetota</taxon>
        <taxon>Actinomycetes</taxon>
        <taxon>Streptosporangiales</taxon>
        <taxon>Streptosporangiaceae</taxon>
        <taxon>Microbispora</taxon>
    </lineage>
</organism>
<accession>A0ABV0AZB4</accession>
<feature type="compositionally biased region" description="Gly residues" evidence="1">
    <location>
        <begin position="243"/>
        <end position="274"/>
    </location>
</feature>
<dbReference type="Proteomes" id="UP001447516">
    <property type="component" value="Unassembled WGS sequence"/>
</dbReference>
<proteinExistence type="predicted"/>
<feature type="compositionally biased region" description="Pro residues" evidence="1">
    <location>
        <begin position="345"/>
        <end position="359"/>
    </location>
</feature>
<dbReference type="PANTHER" id="PTHR37312:SF1">
    <property type="entry name" value="MEMBRANE-BOUND ACYLTRANSFERASE YKRP-RELATED"/>
    <property type="match status" value="1"/>
</dbReference>
<keyword evidence="2" id="KW-0812">Transmembrane</keyword>
<feature type="compositionally biased region" description="Low complexity" evidence="1">
    <location>
        <begin position="148"/>
        <end position="166"/>
    </location>
</feature>
<feature type="compositionally biased region" description="Basic and acidic residues" evidence="1">
    <location>
        <begin position="446"/>
        <end position="461"/>
    </location>
</feature>
<feature type="compositionally biased region" description="Low complexity" evidence="1">
    <location>
        <begin position="285"/>
        <end position="297"/>
    </location>
</feature>
<name>A0ABV0AZB4_9ACTN</name>
<feature type="transmembrane region" description="Helical" evidence="2">
    <location>
        <begin position="574"/>
        <end position="592"/>
    </location>
</feature>
<feature type="transmembrane region" description="Helical" evidence="2">
    <location>
        <begin position="653"/>
        <end position="674"/>
    </location>
</feature>
<dbReference type="InterPro" id="IPR002656">
    <property type="entry name" value="Acyl_transf_3_dom"/>
</dbReference>
<dbReference type="PANTHER" id="PTHR37312">
    <property type="entry name" value="MEMBRANE-BOUND ACYLTRANSFERASE YKRP-RELATED"/>
    <property type="match status" value="1"/>
</dbReference>
<feature type="transmembrane region" description="Helical" evidence="2">
    <location>
        <begin position="604"/>
        <end position="621"/>
    </location>
</feature>
<feature type="transmembrane region" description="Helical" evidence="2">
    <location>
        <begin position="760"/>
        <end position="782"/>
    </location>
</feature>
<feature type="compositionally biased region" description="Low complexity" evidence="1">
    <location>
        <begin position="373"/>
        <end position="391"/>
    </location>
</feature>
<dbReference type="Pfam" id="PF01757">
    <property type="entry name" value="Acyl_transf_3"/>
    <property type="match status" value="1"/>
</dbReference>
<feature type="transmembrane region" description="Helical" evidence="2">
    <location>
        <begin position="543"/>
        <end position="562"/>
    </location>
</feature>
<feature type="compositionally biased region" description="Basic and acidic residues" evidence="1">
    <location>
        <begin position="403"/>
        <end position="415"/>
    </location>
</feature>
<feature type="compositionally biased region" description="Basic and acidic residues" evidence="1">
    <location>
        <begin position="43"/>
        <end position="52"/>
    </location>
</feature>
<feature type="compositionally biased region" description="Pro residues" evidence="1">
    <location>
        <begin position="298"/>
        <end position="320"/>
    </location>
</feature>
<keyword evidence="5" id="KW-1185">Reference proteome</keyword>
<protein>
    <submittedName>
        <fullName evidence="4">Acyltransferase family protein</fullName>
    </submittedName>
</protein>
<keyword evidence="2" id="KW-1133">Transmembrane helix</keyword>
<feature type="region of interest" description="Disordered" evidence="1">
    <location>
        <begin position="1"/>
        <end position="478"/>
    </location>
</feature>
<feature type="compositionally biased region" description="Low complexity" evidence="1">
    <location>
        <begin position="98"/>
        <end position="110"/>
    </location>
</feature>
<dbReference type="RefSeq" id="WP_346230052.1">
    <property type="nucleotide sequence ID" value="NZ_JBDJAW010000045.1"/>
</dbReference>
<gene>
    <name evidence="4" type="ORF">AAH991_34125</name>
</gene>
<dbReference type="InterPro" id="IPR052734">
    <property type="entry name" value="Nod_factor_acetyltransferase"/>
</dbReference>
<feature type="compositionally biased region" description="Basic and acidic residues" evidence="1">
    <location>
        <begin position="66"/>
        <end position="75"/>
    </location>
</feature>
<sequence length="816" mass="86764">MSDTRHHPPVPGSPQGNDPDAEEAPTGVIGRITGDWPAPDGGLPRREPKPAGDPEGEQGAGGPAGERPEHGRHESVLSAPVDESTAAPAHGRHESDESAPGSAAGPAAEARGGTASYDKPYEKQPLPTRKPRGAEGPGGIPHSSIPKSASPTGSAPTGSAPAGAASQDTPYEKQPLPVRKPRKPGASRLGMPPASAPQAEGFDYFGRGQERPGVPRVAAASDGPARPQAFPEHGPRNLSDAFPGGGRRSSGLGHPDGAGTEPGFGQRDGSGLRGGSDAPTPPFGDSPAFPAPAFGAAPPFPEPPGFPEPPSSFPEPPGFPQQPAAAAGRTANPFLDTPPSGVGPAFPPDDPFGAAPPFPETTRGRSGGRDFPDAFPGAAPNAAFGSASAPEAPAPAWPGQEADPARFDPWRRSSQDDTGGPGDPRQTGPLGRPLRAPLPAWAEVPLRPDDAFARGEGRNDGLDNEPEQEPAPRAKKPRDPYLDNVKFVGIALVPIGHALVPTLAADSARATYLFIYVFHMPLFVIISGYLSRNFWNSNAKTNKLVDTFLVPYVIVEVGYALLRTAFGHKFSLTIMDPAWLNWYLLALLFWRLSTPVWKRMKHPFLISVAVYLFAGFSELSGDFSMDRFFGLLPFFVLGLVLKPEVFDFLKQRWVMMLSVVVLLGAAGVAIFLVKNYSVKLGPIYYKDSYKDLHLVWWKGMLLRTGLLVAALAMSAAVMSLIPRRQTWFTDLGTRTLYCYLLHGVPVMIAKEMGWVSFPWLYGPLGVAAIAASGFALAIVLCLPVTRAAFKWLLEPRLTWLYRRPSGQAPKPVSTGS</sequence>
<evidence type="ECO:0000259" key="3">
    <source>
        <dbReference type="Pfam" id="PF01757"/>
    </source>
</evidence>
<evidence type="ECO:0000313" key="5">
    <source>
        <dbReference type="Proteomes" id="UP001447516"/>
    </source>
</evidence>
<feature type="domain" description="Acyltransferase 3" evidence="3">
    <location>
        <begin position="480"/>
        <end position="780"/>
    </location>
</feature>
<dbReference type="EMBL" id="JBDJAW010000045">
    <property type="protein sequence ID" value="MEN3540192.1"/>
    <property type="molecule type" value="Genomic_DNA"/>
</dbReference>
<keyword evidence="4" id="KW-0808">Transferase</keyword>
<feature type="compositionally biased region" description="Low complexity" evidence="1">
    <location>
        <begin position="428"/>
        <end position="440"/>
    </location>
</feature>
<feature type="transmembrane region" description="Helical" evidence="2">
    <location>
        <begin position="510"/>
        <end position="531"/>
    </location>
</feature>
<keyword evidence="2" id="KW-0472">Membrane</keyword>
<comment type="caution">
    <text evidence="4">The sequence shown here is derived from an EMBL/GenBank/DDBJ whole genome shotgun (WGS) entry which is preliminary data.</text>
</comment>
<evidence type="ECO:0000313" key="4">
    <source>
        <dbReference type="EMBL" id="MEN3540192.1"/>
    </source>
</evidence>
<feature type="transmembrane region" description="Helical" evidence="2">
    <location>
        <begin position="694"/>
        <end position="719"/>
    </location>
</feature>
<keyword evidence="4" id="KW-0012">Acyltransferase</keyword>